<dbReference type="AlphaFoldDB" id="A0ABD1VW01"/>
<gene>
    <name evidence="2" type="ORF">Adt_02443</name>
</gene>
<feature type="coiled-coil region" evidence="1">
    <location>
        <begin position="44"/>
        <end position="85"/>
    </location>
</feature>
<dbReference type="EMBL" id="JBFOLK010000001">
    <property type="protein sequence ID" value="KAL2541465.1"/>
    <property type="molecule type" value="Genomic_DNA"/>
</dbReference>
<organism evidence="2 3">
    <name type="scientific">Abeliophyllum distichum</name>
    <dbReference type="NCBI Taxonomy" id="126358"/>
    <lineage>
        <taxon>Eukaryota</taxon>
        <taxon>Viridiplantae</taxon>
        <taxon>Streptophyta</taxon>
        <taxon>Embryophyta</taxon>
        <taxon>Tracheophyta</taxon>
        <taxon>Spermatophyta</taxon>
        <taxon>Magnoliopsida</taxon>
        <taxon>eudicotyledons</taxon>
        <taxon>Gunneridae</taxon>
        <taxon>Pentapetalae</taxon>
        <taxon>asterids</taxon>
        <taxon>lamiids</taxon>
        <taxon>Lamiales</taxon>
        <taxon>Oleaceae</taxon>
        <taxon>Forsythieae</taxon>
        <taxon>Abeliophyllum</taxon>
    </lineage>
</organism>
<comment type="caution">
    <text evidence="2">The sequence shown here is derived from an EMBL/GenBank/DDBJ whole genome shotgun (WGS) entry which is preliminary data.</text>
</comment>
<accession>A0ABD1VW01</accession>
<name>A0ABD1VW01_9LAMI</name>
<keyword evidence="3" id="KW-1185">Reference proteome</keyword>
<reference evidence="3" key="1">
    <citation type="submission" date="2024-07" db="EMBL/GenBank/DDBJ databases">
        <title>Two chromosome-level genome assemblies of Korean endemic species Abeliophyllum distichum and Forsythia ovata (Oleaceae).</title>
        <authorList>
            <person name="Jang H."/>
        </authorList>
    </citation>
    <scope>NUCLEOTIDE SEQUENCE [LARGE SCALE GENOMIC DNA]</scope>
</reference>
<evidence type="ECO:0000256" key="1">
    <source>
        <dbReference type="SAM" id="Coils"/>
    </source>
</evidence>
<dbReference type="Proteomes" id="UP001604336">
    <property type="component" value="Unassembled WGS sequence"/>
</dbReference>
<evidence type="ECO:0000313" key="2">
    <source>
        <dbReference type="EMBL" id="KAL2541465.1"/>
    </source>
</evidence>
<sequence>MRVHLCIPPEHDDIFIQVMGPDSQGQKWCFGRATFPGELSNATSNKDNAEVRSLKENVVNVQEELKSTKEELKNTQQQFSDLKSTTNALQDSLKATMDELAMMRGYFSIVSS</sequence>
<evidence type="ECO:0000313" key="3">
    <source>
        <dbReference type="Proteomes" id="UP001604336"/>
    </source>
</evidence>
<protein>
    <submittedName>
        <fullName evidence="2">Uncharacterized protein</fullName>
    </submittedName>
</protein>
<proteinExistence type="predicted"/>
<keyword evidence="1" id="KW-0175">Coiled coil</keyword>